<gene>
    <name evidence="5" type="primary">Sdccag3_0</name>
    <name evidence="5" type="ORF">CEYCYA_R13017</name>
</gene>
<feature type="coiled-coil region" evidence="4">
    <location>
        <begin position="2"/>
        <end position="43"/>
    </location>
</feature>
<dbReference type="GO" id="GO:1903566">
    <property type="term" value="P:positive regulation of protein localization to cilium"/>
    <property type="evidence" value="ECO:0007669"/>
    <property type="project" value="TreeGrafter"/>
</dbReference>
<evidence type="ECO:0000256" key="1">
    <source>
        <dbReference type="ARBA" id="ARBA00007791"/>
    </source>
</evidence>
<dbReference type="GO" id="GO:0030496">
    <property type="term" value="C:midbody"/>
    <property type="evidence" value="ECO:0007669"/>
    <property type="project" value="TreeGrafter"/>
</dbReference>
<dbReference type="AlphaFoldDB" id="A0A7L4NFI1"/>
<keyword evidence="3 4" id="KW-0175">Coiled coil</keyword>
<evidence type="ECO:0000313" key="6">
    <source>
        <dbReference type="Proteomes" id="UP000586704"/>
    </source>
</evidence>
<evidence type="ECO:0000313" key="5">
    <source>
        <dbReference type="EMBL" id="NXY87708.1"/>
    </source>
</evidence>
<reference evidence="5 6" key="1">
    <citation type="submission" date="2020-02" db="EMBL/GenBank/DDBJ databases">
        <title>Bird 10,000 Genomes (B10K) Project - Family phase.</title>
        <authorList>
            <person name="Zhang G."/>
        </authorList>
    </citation>
    <scope>NUCLEOTIDE SEQUENCE [LARGE SCALE GENOMIC DNA]</scope>
    <source>
        <strain evidence="5">B10K-DU-013-51</strain>
        <tissue evidence="5">Mixed tissue sample</tissue>
    </source>
</reference>
<keyword evidence="6" id="KW-1185">Reference proteome</keyword>
<evidence type="ECO:0000256" key="3">
    <source>
        <dbReference type="ARBA" id="ARBA00023054"/>
    </source>
</evidence>
<dbReference type="GO" id="GO:0045724">
    <property type="term" value="P:positive regulation of cilium assembly"/>
    <property type="evidence" value="ECO:0007669"/>
    <property type="project" value="TreeGrafter"/>
</dbReference>
<dbReference type="PANTHER" id="PTHR31259:SF3">
    <property type="entry name" value="ENDOSOME-ASSOCIATED-TRAFFICKING REGULATOR 1"/>
    <property type="match status" value="1"/>
</dbReference>
<feature type="non-terminal residue" evidence="5">
    <location>
        <position position="1"/>
    </location>
</feature>
<evidence type="ECO:0000256" key="4">
    <source>
        <dbReference type="SAM" id="Coils"/>
    </source>
</evidence>
<dbReference type="GO" id="GO:0005813">
    <property type="term" value="C:centrosome"/>
    <property type="evidence" value="ECO:0007669"/>
    <property type="project" value="TreeGrafter"/>
</dbReference>
<comment type="caution">
    <text evidence="5">The sequence shown here is derived from an EMBL/GenBank/DDBJ whole genome shotgun (WGS) entry which is preliminary data.</text>
</comment>
<dbReference type="OrthoDB" id="6499155at2759"/>
<dbReference type="GO" id="GO:0032465">
    <property type="term" value="P:regulation of cytokinesis"/>
    <property type="evidence" value="ECO:0007669"/>
    <property type="project" value="TreeGrafter"/>
</dbReference>
<dbReference type="InterPro" id="IPR026757">
    <property type="entry name" value="ENTR1"/>
</dbReference>
<sequence>FVQQTERNFQMMTQRALEAESKVEKLKQEISIILEELESSKVENEKLRASQMINPGVAKHSIDLALQSLSKIIMGAGWSIKHLTSGVQSLNFVAELLKSAGKISEAEAEEK</sequence>
<comment type="similarity">
    <text evidence="1">Belongs to the ENTR1 family.</text>
</comment>
<name>A0A7L4NFI1_9AVES</name>
<dbReference type="EMBL" id="VYZU01057615">
    <property type="protein sequence ID" value="NXY87708.1"/>
    <property type="molecule type" value="Genomic_DNA"/>
</dbReference>
<evidence type="ECO:0000256" key="2">
    <source>
        <dbReference type="ARBA" id="ARBA00016007"/>
    </source>
</evidence>
<accession>A0A7L4NFI1</accession>
<dbReference type="GO" id="GO:0036064">
    <property type="term" value="C:ciliary basal body"/>
    <property type="evidence" value="ECO:0007669"/>
    <property type="project" value="TreeGrafter"/>
</dbReference>
<protein>
    <recommendedName>
        <fullName evidence="2">Endosome-associated-trafficking regulator 1</fullName>
    </recommendedName>
</protein>
<dbReference type="PANTHER" id="PTHR31259">
    <property type="entry name" value="ENDOSOME-ASSOCIATED TRAFFICKING REGULATOR 1"/>
    <property type="match status" value="1"/>
</dbReference>
<dbReference type="GO" id="GO:0005769">
    <property type="term" value="C:early endosome"/>
    <property type="evidence" value="ECO:0007669"/>
    <property type="project" value="TreeGrafter"/>
</dbReference>
<dbReference type="Proteomes" id="UP000586704">
    <property type="component" value="Unassembled WGS sequence"/>
</dbReference>
<dbReference type="GO" id="GO:0055037">
    <property type="term" value="C:recycling endosome"/>
    <property type="evidence" value="ECO:0007669"/>
    <property type="project" value="TreeGrafter"/>
</dbReference>
<feature type="non-terminal residue" evidence="5">
    <location>
        <position position="111"/>
    </location>
</feature>
<proteinExistence type="inferred from homology"/>
<organism evidence="5 6">
    <name type="scientific">Ceyx cyanopectus</name>
    <name type="common">Indigo-banded kingfisher</name>
    <dbReference type="NCBI Taxonomy" id="390723"/>
    <lineage>
        <taxon>Eukaryota</taxon>
        <taxon>Metazoa</taxon>
        <taxon>Chordata</taxon>
        <taxon>Craniata</taxon>
        <taxon>Vertebrata</taxon>
        <taxon>Euteleostomi</taxon>
        <taxon>Archelosauria</taxon>
        <taxon>Archosauria</taxon>
        <taxon>Dinosauria</taxon>
        <taxon>Saurischia</taxon>
        <taxon>Theropoda</taxon>
        <taxon>Coelurosauria</taxon>
        <taxon>Aves</taxon>
        <taxon>Neognathae</taxon>
        <taxon>Neoaves</taxon>
        <taxon>Telluraves</taxon>
        <taxon>Coraciimorphae</taxon>
        <taxon>Coraciiformes</taxon>
        <taxon>Alcedinidae</taxon>
        <taxon>Ceyx</taxon>
    </lineage>
</organism>